<feature type="compositionally biased region" description="Polar residues" evidence="1">
    <location>
        <begin position="1"/>
        <end position="10"/>
    </location>
</feature>
<sequence length="157" mass="16404">MSTPSGSSDPDQTRRDIQQTRADLGETVAALTAKTDVKTRARTKATTTVGGLRQRVTQAGQSAKTRATQLAHTVSQKASERATSVKQNSQHTIGSVRGSVKAGAQTTGKTESALLTSARAATTKIGTSVRAKPVPVLAATGTAATLAIVAYRLRRFR</sequence>
<accession>A0A317CSF6</accession>
<dbReference type="Proteomes" id="UP000245410">
    <property type="component" value="Unassembled WGS sequence"/>
</dbReference>
<gene>
    <name evidence="2" type="ORF">DKT68_27120</name>
</gene>
<dbReference type="RefSeq" id="WP_109820222.1">
    <property type="nucleotide sequence ID" value="NZ_QGKR01000313.1"/>
</dbReference>
<organism evidence="2 3">
    <name type="scientific">Micromonospora acroterricola</name>
    <dbReference type="NCBI Taxonomy" id="2202421"/>
    <lineage>
        <taxon>Bacteria</taxon>
        <taxon>Bacillati</taxon>
        <taxon>Actinomycetota</taxon>
        <taxon>Actinomycetes</taxon>
        <taxon>Micromonosporales</taxon>
        <taxon>Micromonosporaceae</taxon>
        <taxon>Micromonospora</taxon>
    </lineage>
</organism>
<proteinExistence type="predicted"/>
<evidence type="ECO:0000313" key="2">
    <source>
        <dbReference type="EMBL" id="PWR05409.1"/>
    </source>
</evidence>
<protein>
    <recommendedName>
        <fullName evidence="4">DUF3618 domain-containing protein</fullName>
    </recommendedName>
</protein>
<dbReference type="EMBL" id="QGKR01000313">
    <property type="protein sequence ID" value="PWR05409.1"/>
    <property type="molecule type" value="Genomic_DNA"/>
</dbReference>
<feature type="compositionally biased region" description="Polar residues" evidence="1">
    <location>
        <begin position="55"/>
        <end position="93"/>
    </location>
</feature>
<dbReference type="Pfam" id="PF12277">
    <property type="entry name" value="DUF3618"/>
    <property type="match status" value="1"/>
</dbReference>
<dbReference type="AlphaFoldDB" id="A0A317CSF6"/>
<dbReference type="InterPro" id="IPR022062">
    <property type="entry name" value="DUF3618"/>
</dbReference>
<comment type="caution">
    <text evidence="2">The sequence shown here is derived from an EMBL/GenBank/DDBJ whole genome shotgun (WGS) entry which is preliminary data.</text>
</comment>
<reference evidence="2 3" key="1">
    <citation type="submission" date="2018-05" db="EMBL/GenBank/DDBJ databases">
        <title>Micromonospora atacamensis sp. nov., a novel actinobacteria isolated from high altitude Atacama Desert soil.</title>
        <authorList>
            <person name="Carro L."/>
            <person name="Golinska P."/>
            <person name="Klenk H.-P."/>
            <person name="Goodfellow M."/>
        </authorList>
    </citation>
    <scope>NUCLEOTIDE SEQUENCE [LARGE SCALE GENOMIC DNA]</scope>
    <source>
        <strain evidence="2 3">5R2A7</strain>
    </source>
</reference>
<evidence type="ECO:0000256" key="1">
    <source>
        <dbReference type="SAM" id="MobiDB-lite"/>
    </source>
</evidence>
<evidence type="ECO:0008006" key="4">
    <source>
        <dbReference type="Google" id="ProtNLM"/>
    </source>
</evidence>
<keyword evidence="3" id="KW-1185">Reference proteome</keyword>
<dbReference type="Gene3D" id="1.20.5.1230">
    <property type="entry name" value="Apolipoprotein A-I"/>
    <property type="match status" value="1"/>
</dbReference>
<name>A0A317CSF6_9ACTN</name>
<feature type="region of interest" description="Disordered" evidence="1">
    <location>
        <begin position="1"/>
        <end position="23"/>
    </location>
</feature>
<feature type="region of interest" description="Disordered" evidence="1">
    <location>
        <begin position="44"/>
        <end position="110"/>
    </location>
</feature>
<evidence type="ECO:0000313" key="3">
    <source>
        <dbReference type="Proteomes" id="UP000245410"/>
    </source>
</evidence>
<dbReference type="OrthoDB" id="4641350at2"/>